<dbReference type="Proteomes" id="UP000233551">
    <property type="component" value="Unassembled WGS sequence"/>
</dbReference>
<evidence type="ECO:0000313" key="3">
    <source>
        <dbReference type="Proteomes" id="UP000233551"/>
    </source>
</evidence>
<name>A0A2I0K8Y6_PUNGR</name>
<reference evidence="2 3" key="1">
    <citation type="submission" date="2017-11" db="EMBL/GenBank/DDBJ databases">
        <title>De-novo sequencing of pomegranate (Punica granatum L.) genome.</title>
        <authorList>
            <person name="Akparov Z."/>
            <person name="Amiraslanov A."/>
            <person name="Hajiyeva S."/>
            <person name="Abbasov M."/>
            <person name="Kaur K."/>
            <person name="Hamwieh A."/>
            <person name="Solovyev V."/>
            <person name="Salamov A."/>
            <person name="Braich B."/>
            <person name="Kosarev P."/>
            <person name="Mahmoud A."/>
            <person name="Hajiyev E."/>
            <person name="Babayeva S."/>
            <person name="Izzatullayeva V."/>
            <person name="Mammadov A."/>
            <person name="Mammadov A."/>
            <person name="Sharifova S."/>
            <person name="Ojaghi J."/>
            <person name="Eynullazada K."/>
            <person name="Bayramov B."/>
            <person name="Abdulazimova A."/>
            <person name="Shahmuradov I."/>
        </authorList>
    </citation>
    <scope>NUCLEOTIDE SEQUENCE [LARGE SCALE GENOMIC DNA]</scope>
    <source>
        <strain evidence="3">cv. AG2017</strain>
        <tissue evidence="2">Leaf</tissue>
    </source>
</reference>
<organism evidence="2 3">
    <name type="scientific">Punica granatum</name>
    <name type="common">Pomegranate</name>
    <dbReference type="NCBI Taxonomy" id="22663"/>
    <lineage>
        <taxon>Eukaryota</taxon>
        <taxon>Viridiplantae</taxon>
        <taxon>Streptophyta</taxon>
        <taxon>Embryophyta</taxon>
        <taxon>Tracheophyta</taxon>
        <taxon>Spermatophyta</taxon>
        <taxon>Magnoliopsida</taxon>
        <taxon>eudicotyledons</taxon>
        <taxon>Gunneridae</taxon>
        <taxon>Pentapetalae</taxon>
        <taxon>rosids</taxon>
        <taxon>malvids</taxon>
        <taxon>Myrtales</taxon>
        <taxon>Lythraceae</taxon>
        <taxon>Punica</taxon>
    </lineage>
</organism>
<comment type="caution">
    <text evidence="2">The sequence shown here is derived from an EMBL/GenBank/DDBJ whole genome shotgun (WGS) entry which is preliminary data.</text>
</comment>
<dbReference type="AlphaFoldDB" id="A0A2I0K8Y6"/>
<accession>A0A2I0K8Y6</accession>
<evidence type="ECO:0000256" key="1">
    <source>
        <dbReference type="SAM" id="MobiDB-lite"/>
    </source>
</evidence>
<proteinExistence type="predicted"/>
<feature type="compositionally biased region" description="Basic and acidic residues" evidence="1">
    <location>
        <begin position="118"/>
        <end position="128"/>
    </location>
</feature>
<protein>
    <submittedName>
        <fullName evidence="2">Uncharacterized protein</fullName>
    </submittedName>
</protein>
<keyword evidence="3" id="KW-1185">Reference proteome</keyword>
<gene>
    <name evidence="2" type="ORF">CRG98_014596</name>
</gene>
<sequence>MLYLASGYEKRVREGFESRVTRLNPWKDVRVHGYSVREWVLGASAGVWNVDMHACKRDVRGARVHRAGAVTGAGVHAEVIVRACGCAKRERARQAGMRNISERLGARAATSATIHSRAQSEPEMTKWT</sequence>
<evidence type="ECO:0000313" key="2">
    <source>
        <dbReference type="EMBL" id="PKI65011.1"/>
    </source>
</evidence>
<dbReference type="EMBL" id="PGOL01000773">
    <property type="protein sequence ID" value="PKI65011.1"/>
    <property type="molecule type" value="Genomic_DNA"/>
</dbReference>
<feature type="region of interest" description="Disordered" evidence="1">
    <location>
        <begin position="108"/>
        <end position="128"/>
    </location>
</feature>